<dbReference type="RefSeq" id="WP_092584346.1">
    <property type="nucleotide sequence ID" value="NZ_FMTM01000002.1"/>
</dbReference>
<evidence type="ECO:0000256" key="1">
    <source>
        <dbReference type="ARBA" id="ARBA00004752"/>
    </source>
</evidence>
<evidence type="ECO:0000256" key="7">
    <source>
        <dbReference type="PROSITE-ProRule" id="PRU01373"/>
    </source>
</evidence>
<keyword evidence="4 7" id="KW-0133">Cell shape</keyword>
<dbReference type="EMBL" id="FMTM01000002">
    <property type="protein sequence ID" value="SCW45308.1"/>
    <property type="molecule type" value="Genomic_DNA"/>
</dbReference>
<feature type="active site" description="Proton donor/acceptor" evidence="7">
    <location>
        <position position="162"/>
    </location>
</feature>
<reference evidence="9 10" key="1">
    <citation type="submission" date="2016-10" db="EMBL/GenBank/DDBJ databases">
        <authorList>
            <person name="de Groot N.N."/>
        </authorList>
    </citation>
    <scope>NUCLEOTIDE SEQUENCE [LARGE SCALE GENOMIC DNA]</scope>
    <source>
        <strain evidence="9 10">CGMCC 1.3401</strain>
    </source>
</reference>
<dbReference type="PANTHER" id="PTHR36699:SF1">
    <property type="entry name" value="L,D-TRANSPEPTIDASE YAFK-RELATED"/>
    <property type="match status" value="1"/>
</dbReference>
<dbReference type="AlphaFoldDB" id="A0A1G4QLU8"/>
<organism evidence="9 10">
    <name type="scientific">Rhizobium mongolense subsp. loessense</name>
    <dbReference type="NCBI Taxonomy" id="158890"/>
    <lineage>
        <taxon>Bacteria</taxon>
        <taxon>Pseudomonadati</taxon>
        <taxon>Pseudomonadota</taxon>
        <taxon>Alphaproteobacteria</taxon>
        <taxon>Hyphomicrobiales</taxon>
        <taxon>Rhizobiaceae</taxon>
        <taxon>Rhizobium/Agrobacterium group</taxon>
        <taxon>Rhizobium</taxon>
    </lineage>
</organism>
<evidence type="ECO:0000259" key="8">
    <source>
        <dbReference type="PROSITE" id="PS52029"/>
    </source>
</evidence>
<evidence type="ECO:0000256" key="2">
    <source>
        <dbReference type="ARBA" id="ARBA00005992"/>
    </source>
</evidence>
<comment type="pathway">
    <text evidence="1 7">Cell wall biogenesis; peptidoglycan biosynthesis.</text>
</comment>
<accession>A0A1G4QLU8</accession>
<dbReference type="GO" id="GO:0016740">
    <property type="term" value="F:transferase activity"/>
    <property type="evidence" value="ECO:0007669"/>
    <property type="project" value="UniProtKB-KW"/>
</dbReference>
<feature type="active site" description="Nucleophile" evidence="7">
    <location>
        <position position="170"/>
    </location>
</feature>
<dbReference type="PROSITE" id="PS52029">
    <property type="entry name" value="LD_TPASE"/>
    <property type="match status" value="1"/>
</dbReference>
<gene>
    <name evidence="9" type="ORF">SAMN02927900_01571</name>
</gene>
<dbReference type="InterPro" id="IPR038063">
    <property type="entry name" value="Transpep_catalytic_dom"/>
</dbReference>
<evidence type="ECO:0000256" key="6">
    <source>
        <dbReference type="ARBA" id="ARBA00023316"/>
    </source>
</evidence>
<dbReference type="PANTHER" id="PTHR36699">
    <property type="entry name" value="LD-TRANSPEPTIDASE"/>
    <property type="match status" value="1"/>
</dbReference>
<protein>
    <submittedName>
        <fullName evidence="9">Murein L,D-transpeptidase YafK</fullName>
    </submittedName>
</protein>
<dbReference type="GO" id="GO:0009252">
    <property type="term" value="P:peptidoglycan biosynthetic process"/>
    <property type="evidence" value="ECO:0007669"/>
    <property type="project" value="UniProtKB-UniPathway"/>
</dbReference>
<dbReference type="Pfam" id="PF03734">
    <property type="entry name" value="YkuD"/>
    <property type="match status" value="1"/>
</dbReference>
<feature type="domain" description="L,D-TPase catalytic" evidence="8">
    <location>
        <begin position="70"/>
        <end position="201"/>
    </location>
</feature>
<keyword evidence="3" id="KW-0808">Transferase</keyword>
<comment type="similarity">
    <text evidence="2">Belongs to the YkuD family.</text>
</comment>
<dbReference type="GO" id="GO:0008360">
    <property type="term" value="P:regulation of cell shape"/>
    <property type="evidence" value="ECO:0007669"/>
    <property type="project" value="UniProtKB-UniRule"/>
</dbReference>
<sequence length="349" mass="37975">MNDTKPCPSPLDRLSRLRGVVPAAVMILIATATSGCVQTALDDLGDATPQISTKTMAEMRKKKMSPQSPVLVRTFKEESELEVWKQDATGRYRLLKSFPICRWSGKLGPKKTDGDRQAPEGFYTVSKSMLNPKSQYYLSFNLGYPNRLESALGYSGTALMVHGACSSAGCYAMTDQGVAEIYAIVNASLGGGQTSFQVQALPFRMTAKNMAEHRSDPNFDFWKTLKLGYDAFEATRTEPRISACGGKYVVNAEFQGGDPDDPLAACPARIDTLDPAVAARIKTEDAELAALLKKDGPSHLTAYVDGGMHPSFRALLKQNGPEKLAEKISNIDYPVSRPDAALADPYEKD</sequence>
<dbReference type="UniPathway" id="UPA00219"/>
<name>A0A1G4QLU8_9HYPH</name>
<dbReference type="InterPro" id="IPR005490">
    <property type="entry name" value="LD_TPept_cat_dom"/>
</dbReference>
<keyword evidence="5 7" id="KW-0573">Peptidoglycan synthesis</keyword>
<dbReference type="CDD" id="cd16913">
    <property type="entry name" value="YkuD_like"/>
    <property type="match status" value="1"/>
</dbReference>
<keyword evidence="6 7" id="KW-0961">Cell wall biogenesis/degradation</keyword>
<evidence type="ECO:0000256" key="5">
    <source>
        <dbReference type="ARBA" id="ARBA00022984"/>
    </source>
</evidence>
<evidence type="ECO:0000313" key="9">
    <source>
        <dbReference type="EMBL" id="SCW45308.1"/>
    </source>
</evidence>
<dbReference type="GO" id="GO:0071555">
    <property type="term" value="P:cell wall organization"/>
    <property type="evidence" value="ECO:0007669"/>
    <property type="project" value="UniProtKB-UniRule"/>
</dbReference>
<evidence type="ECO:0000256" key="3">
    <source>
        <dbReference type="ARBA" id="ARBA00022679"/>
    </source>
</evidence>
<dbReference type="SUPFAM" id="SSF141523">
    <property type="entry name" value="L,D-transpeptidase catalytic domain-like"/>
    <property type="match status" value="1"/>
</dbReference>
<evidence type="ECO:0000256" key="4">
    <source>
        <dbReference type="ARBA" id="ARBA00022960"/>
    </source>
</evidence>
<dbReference type="Proteomes" id="UP000199542">
    <property type="component" value="Unassembled WGS sequence"/>
</dbReference>
<dbReference type="GO" id="GO:0004180">
    <property type="term" value="F:carboxypeptidase activity"/>
    <property type="evidence" value="ECO:0007669"/>
    <property type="project" value="UniProtKB-ARBA"/>
</dbReference>
<proteinExistence type="inferred from homology"/>
<evidence type="ECO:0000313" key="10">
    <source>
        <dbReference type="Proteomes" id="UP000199542"/>
    </source>
</evidence>